<dbReference type="OrthoDB" id="4303527at2759"/>
<dbReference type="GeneID" id="83200772"/>
<dbReference type="AlphaFoldDB" id="A0A9W9P7Y1"/>
<accession>A0A9W9P7Y1</accession>
<keyword evidence="2" id="KW-1185">Reference proteome</keyword>
<evidence type="ECO:0000313" key="1">
    <source>
        <dbReference type="EMBL" id="KAJ5239553.1"/>
    </source>
</evidence>
<sequence length="154" mass="17145">MVTQGSSNDLVETEDIPEYMKDLYAKACEEDRIMAMSLSIPANRRSTTMLVQGKGREVIAKVEELSADNPTRKERGLEQHGIKPAVLVYSSGENIVGQPYMVIIPFFISGKVTVGGKKIQLDQYYHIYGNCRLTIESELGLEGKLGVWAYKLGK</sequence>
<reference evidence="1" key="1">
    <citation type="submission" date="2022-11" db="EMBL/GenBank/DDBJ databases">
        <authorList>
            <person name="Petersen C."/>
        </authorList>
    </citation>
    <scope>NUCLEOTIDE SEQUENCE</scope>
    <source>
        <strain evidence="1">IBT 19713</strain>
    </source>
</reference>
<name>A0A9W9P7Y1_9EURO</name>
<dbReference type="EMBL" id="JAPQKS010000003">
    <property type="protein sequence ID" value="KAJ5239553.1"/>
    <property type="molecule type" value="Genomic_DNA"/>
</dbReference>
<dbReference type="RefSeq" id="XP_058332472.1">
    <property type="nucleotide sequence ID" value="XM_058473469.1"/>
</dbReference>
<dbReference type="Proteomes" id="UP001150941">
    <property type="component" value="Unassembled WGS sequence"/>
</dbReference>
<organism evidence="1 2">
    <name type="scientific">Penicillium chermesinum</name>
    <dbReference type="NCBI Taxonomy" id="63820"/>
    <lineage>
        <taxon>Eukaryota</taxon>
        <taxon>Fungi</taxon>
        <taxon>Dikarya</taxon>
        <taxon>Ascomycota</taxon>
        <taxon>Pezizomycotina</taxon>
        <taxon>Eurotiomycetes</taxon>
        <taxon>Eurotiomycetidae</taxon>
        <taxon>Eurotiales</taxon>
        <taxon>Aspergillaceae</taxon>
        <taxon>Penicillium</taxon>
    </lineage>
</organism>
<gene>
    <name evidence="1" type="ORF">N7468_004172</name>
</gene>
<protein>
    <submittedName>
        <fullName evidence="1">Uncharacterized protein</fullName>
    </submittedName>
</protein>
<comment type="caution">
    <text evidence="1">The sequence shown here is derived from an EMBL/GenBank/DDBJ whole genome shotgun (WGS) entry which is preliminary data.</text>
</comment>
<reference evidence="1" key="2">
    <citation type="journal article" date="2023" name="IMA Fungus">
        <title>Comparative genomic study of the Penicillium genus elucidates a diverse pangenome and 15 lateral gene transfer events.</title>
        <authorList>
            <person name="Petersen C."/>
            <person name="Sorensen T."/>
            <person name="Nielsen M.R."/>
            <person name="Sondergaard T.E."/>
            <person name="Sorensen J.L."/>
            <person name="Fitzpatrick D.A."/>
            <person name="Frisvad J.C."/>
            <person name="Nielsen K.L."/>
        </authorList>
    </citation>
    <scope>NUCLEOTIDE SEQUENCE</scope>
    <source>
        <strain evidence="1">IBT 19713</strain>
    </source>
</reference>
<evidence type="ECO:0000313" key="2">
    <source>
        <dbReference type="Proteomes" id="UP001150941"/>
    </source>
</evidence>
<proteinExistence type="predicted"/>